<sequence>MKYIFTYITFSLLLSACRSSSSEQNAENIISLENTKKLQAKNLEIINAIPLETTSENLMGNRLRIRKSSSHLYIMDEESKRKSLHVFAPTGNYIGKAIEEGEGPENIPSLDDFFIGSDGKLELLSTVGDMATIYQIDTSGSPNVKFKSEYVATSFTKLPNDEYLLCGGYNLPIIKNRVVKVSATGEIADTYLPNDYSGKLLPMTERNFFPSGDNVNFIESFDHQVYQYIGDSLTPIFEIDFGAYAIPSSYWDMDFMEGFSMLNEKGFGNITAIFQADLYTMIECMFQGPFGVYKQLLFLEDDKNSKYSIQINEDESPVFYYPIGIDQEGHFLFLTYQDSLKDYLAKSGQPFSFSLPESDFNFPVIISVSLTP</sequence>
<dbReference type="RefSeq" id="WP_192010716.1">
    <property type="nucleotide sequence ID" value="NZ_JACYTQ010000004.1"/>
</dbReference>
<dbReference type="PROSITE" id="PS51257">
    <property type="entry name" value="PROKAR_LIPOPROTEIN"/>
    <property type="match status" value="1"/>
</dbReference>
<reference evidence="1 2" key="1">
    <citation type="submission" date="2020-09" db="EMBL/GenBank/DDBJ databases">
        <title>Echinicola sp. CAU 1574 isolated from sand of Sido Beach.</title>
        <authorList>
            <person name="Kim W."/>
        </authorList>
    </citation>
    <scope>NUCLEOTIDE SEQUENCE [LARGE SCALE GENOMIC DNA]</scope>
    <source>
        <strain evidence="1 2">CAU 1574</strain>
    </source>
</reference>
<evidence type="ECO:0000313" key="1">
    <source>
        <dbReference type="EMBL" id="MBD8489833.1"/>
    </source>
</evidence>
<accession>A0ABR9AM03</accession>
<protein>
    <submittedName>
        <fullName evidence="1">6-bladed beta-propeller</fullName>
    </submittedName>
</protein>
<dbReference type="SUPFAM" id="SSF50969">
    <property type="entry name" value="YVTN repeat-like/Quinoprotein amine dehydrogenase"/>
    <property type="match status" value="1"/>
</dbReference>
<dbReference type="Pfam" id="PF17170">
    <property type="entry name" value="DUF5128"/>
    <property type="match status" value="1"/>
</dbReference>
<evidence type="ECO:0000313" key="2">
    <source>
        <dbReference type="Proteomes" id="UP000647133"/>
    </source>
</evidence>
<name>A0ABR9AM03_9BACT</name>
<gene>
    <name evidence="1" type="ORF">IFO69_13830</name>
</gene>
<dbReference type="InterPro" id="IPR011044">
    <property type="entry name" value="Quino_amine_DH_bsu"/>
</dbReference>
<dbReference type="EMBL" id="JACYTQ010000004">
    <property type="protein sequence ID" value="MBD8489833.1"/>
    <property type="molecule type" value="Genomic_DNA"/>
</dbReference>
<proteinExistence type="predicted"/>
<dbReference type="Proteomes" id="UP000647133">
    <property type="component" value="Unassembled WGS sequence"/>
</dbReference>
<keyword evidence="2" id="KW-1185">Reference proteome</keyword>
<comment type="caution">
    <text evidence="1">The sequence shown here is derived from an EMBL/GenBank/DDBJ whole genome shotgun (WGS) entry which is preliminary data.</text>
</comment>
<organism evidence="1 2">
    <name type="scientific">Echinicola arenosa</name>
    <dbReference type="NCBI Taxonomy" id="2774144"/>
    <lineage>
        <taxon>Bacteria</taxon>
        <taxon>Pseudomonadati</taxon>
        <taxon>Bacteroidota</taxon>
        <taxon>Cytophagia</taxon>
        <taxon>Cytophagales</taxon>
        <taxon>Cyclobacteriaceae</taxon>
        <taxon>Echinicola</taxon>
    </lineage>
</organism>